<keyword evidence="3 5" id="KW-0408">Iron</keyword>
<feature type="binding site" evidence="6">
    <location>
        <position position="166"/>
    </location>
    <ligand>
        <name>S-adenosyl-L-methionine</name>
        <dbReference type="ChEBI" id="CHEBI:59789"/>
    </ligand>
</feature>
<dbReference type="SFLD" id="SFLDG01280">
    <property type="entry name" value="HydE/PylB-like"/>
    <property type="match status" value="1"/>
</dbReference>
<evidence type="ECO:0000256" key="6">
    <source>
        <dbReference type="PIRSR" id="PIRSR004762-2"/>
    </source>
</evidence>
<feature type="binding site" evidence="6">
    <location>
        <position position="141"/>
    </location>
    <ligand>
        <name>(3R)-3-methyl-D-ornithine</name>
        <dbReference type="ChEBI" id="CHEBI:64642"/>
    </ligand>
</feature>
<evidence type="ECO:0000259" key="7">
    <source>
        <dbReference type="PROSITE" id="PS51918"/>
    </source>
</evidence>
<feature type="binding site" evidence="5">
    <location>
        <position position="66"/>
    </location>
    <ligand>
        <name>[4Fe-4S] cluster</name>
        <dbReference type="ChEBI" id="CHEBI:49883"/>
        <note>4Fe-4S-S-AdoMet</note>
    </ligand>
</feature>
<organism evidence="8 9">
    <name type="scientific">Pseudobutyrivibrio xylanivorans</name>
    <dbReference type="NCBI Taxonomy" id="185007"/>
    <lineage>
        <taxon>Bacteria</taxon>
        <taxon>Bacillati</taxon>
        <taxon>Bacillota</taxon>
        <taxon>Clostridia</taxon>
        <taxon>Lachnospirales</taxon>
        <taxon>Lachnospiraceae</taxon>
        <taxon>Pseudobutyrivibrio</taxon>
    </lineage>
</organism>
<dbReference type="SUPFAM" id="SSF102114">
    <property type="entry name" value="Radical SAM enzymes"/>
    <property type="match status" value="1"/>
</dbReference>
<dbReference type="InterPro" id="IPR058240">
    <property type="entry name" value="rSAM_sf"/>
</dbReference>
<keyword evidence="5" id="KW-0004">4Fe-4S</keyword>
<evidence type="ECO:0000256" key="3">
    <source>
        <dbReference type="ARBA" id="ARBA00023004"/>
    </source>
</evidence>
<dbReference type="SFLD" id="SFLDS00029">
    <property type="entry name" value="Radical_SAM"/>
    <property type="match status" value="1"/>
</dbReference>
<dbReference type="SFLD" id="SFLDG01060">
    <property type="entry name" value="BATS_domain_containing"/>
    <property type="match status" value="1"/>
</dbReference>
<feature type="binding site" evidence="5">
    <location>
        <position position="73"/>
    </location>
    <ligand>
        <name>[4Fe-4S] cluster</name>
        <dbReference type="ChEBI" id="CHEBI:49883"/>
        <note>4Fe-4S-S-AdoMet</note>
    </ligand>
</feature>
<dbReference type="Proteomes" id="UP000199428">
    <property type="component" value="Unassembled WGS sequence"/>
</dbReference>
<proteinExistence type="predicted"/>
<dbReference type="NCBIfam" id="TIGR03956">
    <property type="entry name" value="rSAM_HydE"/>
    <property type="match status" value="1"/>
</dbReference>
<evidence type="ECO:0000256" key="2">
    <source>
        <dbReference type="ARBA" id="ARBA00022723"/>
    </source>
</evidence>
<name>A0A1G5S2V3_PSEXY</name>
<evidence type="ECO:0000313" key="9">
    <source>
        <dbReference type="Proteomes" id="UP000199428"/>
    </source>
</evidence>
<dbReference type="PIRSF" id="PIRSF004762">
    <property type="entry name" value="CHP00423"/>
    <property type="match status" value="1"/>
</dbReference>
<keyword evidence="4 5" id="KW-0411">Iron-sulfur</keyword>
<dbReference type="SFLD" id="SFLDF00348">
    <property type="entry name" value="FeFe_hydrogenase_maturase_(Hyd"/>
    <property type="match status" value="1"/>
</dbReference>
<dbReference type="GO" id="GO:0051539">
    <property type="term" value="F:4 iron, 4 sulfur cluster binding"/>
    <property type="evidence" value="ECO:0007669"/>
    <property type="project" value="UniProtKB-KW"/>
</dbReference>
<feature type="binding site" evidence="5">
    <location>
        <position position="70"/>
    </location>
    <ligand>
        <name>[4Fe-4S] cluster</name>
        <dbReference type="ChEBI" id="CHEBI:49883"/>
        <note>4Fe-4S-S-AdoMet</note>
    </ligand>
</feature>
<reference evidence="8 9" key="1">
    <citation type="submission" date="2016-10" db="EMBL/GenBank/DDBJ databases">
        <authorList>
            <person name="de Groot N.N."/>
        </authorList>
    </citation>
    <scope>NUCLEOTIDE SEQUENCE [LARGE SCALE GENOMIC DNA]</scope>
    <source>
        <strain evidence="8 9">DSM 10317</strain>
    </source>
</reference>
<keyword evidence="1 5" id="KW-0949">S-adenosyl-L-methionine</keyword>
<keyword evidence="2" id="KW-0479">Metal-binding</keyword>
<evidence type="ECO:0000256" key="4">
    <source>
        <dbReference type="ARBA" id="ARBA00023014"/>
    </source>
</evidence>
<evidence type="ECO:0000256" key="1">
    <source>
        <dbReference type="ARBA" id="ARBA00022691"/>
    </source>
</evidence>
<dbReference type="InterPro" id="IPR007197">
    <property type="entry name" value="rSAM"/>
</dbReference>
<dbReference type="GO" id="GO:0046872">
    <property type="term" value="F:metal ion binding"/>
    <property type="evidence" value="ECO:0007669"/>
    <property type="project" value="UniProtKB-KW"/>
</dbReference>
<dbReference type="PANTHER" id="PTHR43726">
    <property type="entry name" value="3-METHYLORNITHINE SYNTHASE"/>
    <property type="match status" value="1"/>
</dbReference>
<dbReference type="Gene3D" id="3.20.20.70">
    <property type="entry name" value="Aldolase class I"/>
    <property type="match status" value="1"/>
</dbReference>
<comment type="cofactor">
    <cofactor evidence="5">
        <name>[4Fe-4S] cluster</name>
        <dbReference type="ChEBI" id="CHEBI:49883"/>
    </cofactor>
    <text evidence="5">Binds 1 [4Fe-4S] cluster. The cluster is coordinated with 3 cysteines and an exchangeable S-adenosyl-L-methionine.</text>
</comment>
<dbReference type="InterPro" id="IPR013785">
    <property type="entry name" value="Aldolase_TIM"/>
</dbReference>
<dbReference type="InterPro" id="IPR006638">
    <property type="entry name" value="Elp3/MiaA/NifB-like_rSAM"/>
</dbReference>
<accession>A0A1G5S2V3</accession>
<dbReference type="EMBL" id="FMWK01000012">
    <property type="protein sequence ID" value="SCZ80081.1"/>
    <property type="molecule type" value="Genomic_DNA"/>
</dbReference>
<dbReference type="InterPro" id="IPR034422">
    <property type="entry name" value="HydE/PylB-like"/>
</dbReference>
<dbReference type="Pfam" id="PF04055">
    <property type="entry name" value="Radical_SAM"/>
    <property type="match status" value="1"/>
</dbReference>
<sequence length="354" mass="40358">MDSKLIETLDKLNREHSLELEEYQLLIENINPDLMKRAAEYAVKYQEQFYGKKVFVRGLVEFTNYCKNDCYYCGIRRGNRECERYRLRKDDIIACANEGYQLGFRTVVLQGGEDYTYSDEDICEIIKGIKQSHPDMVITLSIGERERSSYEAYYEAGARRFLLRHETASSELYSQLHPDEMSFEHRMNCLRDLKDIGYQVGAGFMVQSPGQTAADLAKDLKFIEEFKPDMCGIGPFISHKDTPFAKEESGTLEMTLFLLSLLRIIYPQMLIPATTALGTIDPKGREKGILAGANVLMPNLSPTSVRKMYTLYDNKICTGEEAAECITCLKERVSSIGYEVVTDAGNRAGFIEKR</sequence>
<dbReference type="RefSeq" id="WP_090163327.1">
    <property type="nucleotide sequence ID" value="NZ_FMWK01000012.1"/>
</dbReference>
<dbReference type="InterPro" id="IPR024021">
    <property type="entry name" value="FeFe-hyd_HydE_rSAM"/>
</dbReference>
<feature type="binding site" evidence="6">
    <location>
        <position position="186"/>
    </location>
    <ligand>
        <name>S-adenosyl-L-methionine</name>
        <dbReference type="ChEBI" id="CHEBI:59789"/>
    </ligand>
</feature>
<dbReference type="PROSITE" id="PS51918">
    <property type="entry name" value="RADICAL_SAM"/>
    <property type="match status" value="1"/>
</dbReference>
<feature type="domain" description="Radical SAM core" evidence="7">
    <location>
        <begin position="52"/>
        <end position="274"/>
    </location>
</feature>
<evidence type="ECO:0000256" key="5">
    <source>
        <dbReference type="PIRSR" id="PIRSR004762-1"/>
    </source>
</evidence>
<dbReference type="SMART" id="SM00729">
    <property type="entry name" value="Elp3"/>
    <property type="match status" value="1"/>
</dbReference>
<dbReference type="CDD" id="cd01335">
    <property type="entry name" value="Radical_SAM"/>
    <property type="match status" value="1"/>
</dbReference>
<dbReference type="PANTHER" id="PTHR43726:SF1">
    <property type="entry name" value="BIOTIN SYNTHASE"/>
    <property type="match status" value="1"/>
</dbReference>
<dbReference type="GO" id="GO:0016740">
    <property type="term" value="F:transferase activity"/>
    <property type="evidence" value="ECO:0007669"/>
    <property type="project" value="TreeGrafter"/>
</dbReference>
<protein>
    <submittedName>
        <fullName evidence="8">Biotin synthase</fullName>
    </submittedName>
</protein>
<evidence type="ECO:0000313" key="8">
    <source>
        <dbReference type="EMBL" id="SCZ80081.1"/>
    </source>
</evidence>
<gene>
    <name evidence="8" type="ORF">SAMN02910350_02106</name>
</gene>
<dbReference type="AlphaFoldDB" id="A0A1G5S2V3"/>